<gene>
    <name evidence="1" type="ORF">ACFFN1_06965</name>
</gene>
<accession>A0ABV5X121</accession>
<organism evidence="1 2">
    <name type="scientific">Brevibacterium otitidis</name>
    <dbReference type="NCBI Taxonomy" id="53364"/>
    <lineage>
        <taxon>Bacteria</taxon>
        <taxon>Bacillati</taxon>
        <taxon>Actinomycetota</taxon>
        <taxon>Actinomycetes</taxon>
        <taxon>Micrococcales</taxon>
        <taxon>Brevibacteriaceae</taxon>
        <taxon>Brevibacterium</taxon>
    </lineage>
</organism>
<evidence type="ECO:0000313" key="1">
    <source>
        <dbReference type="EMBL" id="MFB9776142.1"/>
    </source>
</evidence>
<reference evidence="1 2" key="1">
    <citation type="submission" date="2024-09" db="EMBL/GenBank/DDBJ databases">
        <authorList>
            <person name="Sun Q."/>
            <person name="Mori K."/>
        </authorList>
    </citation>
    <scope>NUCLEOTIDE SEQUENCE [LARGE SCALE GENOMIC DNA]</scope>
    <source>
        <strain evidence="1 2">JCM 11683</strain>
    </source>
</reference>
<evidence type="ECO:0008006" key="3">
    <source>
        <dbReference type="Google" id="ProtNLM"/>
    </source>
</evidence>
<dbReference type="EMBL" id="JBHMAU010000046">
    <property type="protein sequence ID" value="MFB9776142.1"/>
    <property type="molecule type" value="Genomic_DNA"/>
</dbReference>
<keyword evidence="2" id="KW-1185">Reference proteome</keyword>
<dbReference type="Proteomes" id="UP001589707">
    <property type="component" value="Unassembled WGS sequence"/>
</dbReference>
<protein>
    <recommendedName>
        <fullName evidence="3">DUF4926 domain-containing protein</fullName>
    </recommendedName>
</protein>
<proteinExistence type="predicted"/>
<comment type="caution">
    <text evidence="1">The sequence shown here is derived from an EMBL/GenBank/DDBJ whole genome shotgun (WGS) entry which is preliminary data.</text>
</comment>
<evidence type="ECO:0000313" key="2">
    <source>
        <dbReference type="Proteomes" id="UP001589707"/>
    </source>
</evidence>
<name>A0ABV5X121_9MICO</name>
<dbReference type="RefSeq" id="WP_376839862.1">
    <property type="nucleotide sequence ID" value="NZ_JBHMAU010000046.1"/>
</dbReference>
<sequence>MTEFKIGDIVRIMKGEPDKPGYRVEVRTVTEGISESPEVNLHTLGTFENAGWTVELIERPAPTLSELLVEVAEHLKGQANE</sequence>